<evidence type="ECO:0000313" key="2">
    <source>
        <dbReference type="EMBL" id="KOS19180.1"/>
    </source>
</evidence>
<dbReference type="AlphaFoldDB" id="A0A0M8N3G2"/>
<dbReference type="OrthoDB" id="5106279at2759"/>
<dbReference type="EMBL" id="LGSR01000020">
    <property type="protein sequence ID" value="KOS19180.1"/>
    <property type="molecule type" value="Genomic_DNA"/>
</dbReference>
<evidence type="ECO:0000313" key="3">
    <source>
        <dbReference type="Proteomes" id="UP000053831"/>
    </source>
</evidence>
<feature type="chain" id="PRO_5005818920" evidence="1">
    <location>
        <begin position="20"/>
        <end position="130"/>
    </location>
</feature>
<comment type="caution">
    <text evidence="2">The sequence shown here is derived from an EMBL/GenBank/DDBJ whole genome shotgun (WGS) entry which is preliminary data.</text>
</comment>
<accession>A0A0M8N3G2</accession>
<organism evidence="2 3">
    <name type="scientific">Escovopsis weberi</name>
    <dbReference type="NCBI Taxonomy" id="150374"/>
    <lineage>
        <taxon>Eukaryota</taxon>
        <taxon>Fungi</taxon>
        <taxon>Dikarya</taxon>
        <taxon>Ascomycota</taxon>
        <taxon>Pezizomycotina</taxon>
        <taxon>Sordariomycetes</taxon>
        <taxon>Hypocreomycetidae</taxon>
        <taxon>Hypocreales</taxon>
        <taxon>Hypocreaceae</taxon>
        <taxon>Escovopsis</taxon>
    </lineage>
</organism>
<name>A0A0M8N3G2_ESCWE</name>
<sequence>MTVFLLLALFGVLEVLGQATHNTVTFSYQACSNVDVSRACRCGDDPNAVHPIDESKCDFACMGDRNLGMCGSVCPDNSPKIANIYTRTITPLAASNSANGGISQYQRSQQRCLIRPSKPLKARFCHSLLP</sequence>
<dbReference type="Proteomes" id="UP000053831">
    <property type="component" value="Unassembled WGS sequence"/>
</dbReference>
<protein>
    <submittedName>
        <fullName evidence="2">Uncharacterized protein</fullName>
    </submittedName>
</protein>
<keyword evidence="1" id="KW-0732">Signal</keyword>
<proteinExistence type="predicted"/>
<reference evidence="2 3" key="1">
    <citation type="submission" date="2015-07" db="EMBL/GenBank/DDBJ databases">
        <title>The genome of the fungus Escovopsis weberi, a specialized disease agent of ant agriculture.</title>
        <authorList>
            <person name="de Man T.J."/>
            <person name="Stajich J.E."/>
            <person name="Kubicek C.P."/>
            <person name="Chenthamara K."/>
            <person name="Atanasova L."/>
            <person name="Druzhinina I.S."/>
            <person name="Birnbaum S."/>
            <person name="Barribeau S.M."/>
            <person name="Teiling C."/>
            <person name="Suen G."/>
            <person name="Currie C."/>
            <person name="Gerardo N.M."/>
        </authorList>
    </citation>
    <scope>NUCLEOTIDE SEQUENCE [LARGE SCALE GENOMIC DNA]</scope>
</reference>
<dbReference type="STRING" id="150374.A0A0M8N3G2"/>
<feature type="signal peptide" evidence="1">
    <location>
        <begin position="1"/>
        <end position="19"/>
    </location>
</feature>
<evidence type="ECO:0000256" key="1">
    <source>
        <dbReference type="SAM" id="SignalP"/>
    </source>
</evidence>
<gene>
    <name evidence="2" type="ORF">ESCO_000105</name>
</gene>
<keyword evidence="3" id="KW-1185">Reference proteome</keyword>